<protein>
    <recommendedName>
        <fullName evidence="5">Replication protein A C-terminal domain-containing protein</fullName>
    </recommendedName>
</protein>
<dbReference type="InterPro" id="IPR012340">
    <property type="entry name" value="NA-bd_OB-fold"/>
</dbReference>
<evidence type="ECO:0000313" key="6">
    <source>
        <dbReference type="EMBL" id="EFB15933.1"/>
    </source>
</evidence>
<reference evidence="6" key="1">
    <citation type="journal article" date="2010" name="Nature">
        <title>The sequence and de novo assembly of the giant panda genome.</title>
        <authorList>
            <person name="Li R."/>
            <person name="Fan W."/>
            <person name="Tian G."/>
            <person name="Zhu H."/>
            <person name="He L."/>
            <person name="Cai J."/>
            <person name="Huang Q."/>
            <person name="Cai Q."/>
            <person name="Li B."/>
            <person name="Bai Y."/>
            <person name="Zhang Z."/>
            <person name="Zhang Y."/>
            <person name="Wang W."/>
            <person name="Li J."/>
            <person name="Wei F."/>
            <person name="Li H."/>
            <person name="Jian M."/>
            <person name="Li J."/>
            <person name="Zhang Z."/>
            <person name="Nielsen R."/>
            <person name="Li D."/>
            <person name="Gu W."/>
            <person name="Yang Z."/>
            <person name="Xuan Z."/>
            <person name="Ryder O.A."/>
            <person name="Leung F.C."/>
            <person name="Zhou Y."/>
            <person name="Cao J."/>
            <person name="Sun X."/>
            <person name="Fu Y."/>
            <person name="Fang X."/>
            <person name="Guo X."/>
            <person name="Wang B."/>
            <person name="Hou R."/>
            <person name="Shen F."/>
            <person name="Mu B."/>
            <person name="Ni P."/>
            <person name="Lin R."/>
            <person name="Qian W."/>
            <person name="Wang G."/>
            <person name="Yu C."/>
            <person name="Nie W."/>
            <person name="Wang J."/>
            <person name="Wu Z."/>
            <person name="Liang H."/>
            <person name="Min J."/>
            <person name="Wu Q."/>
            <person name="Cheng S."/>
            <person name="Ruan J."/>
            <person name="Wang M."/>
            <person name="Shi Z."/>
            <person name="Wen M."/>
            <person name="Liu B."/>
            <person name="Ren X."/>
            <person name="Zheng H."/>
            <person name="Dong D."/>
            <person name="Cook K."/>
            <person name="Shan G."/>
            <person name="Zhang H."/>
            <person name="Kosiol C."/>
            <person name="Xie X."/>
            <person name="Lu Z."/>
            <person name="Zheng H."/>
            <person name="Li Y."/>
            <person name="Steiner C.C."/>
            <person name="Lam T.T."/>
            <person name="Lin S."/>
            <person name="Zhang Q."/>
            <person name="Li G."/>
            <person name="Tian J."/>
            <person name="Gong T."/>
            <person name="Liu H."/>
            <person name="Zhang D."/>
            <person name="Fang L."/>
            <person name="Ye C."/>
            <person name="Zhang J."/>
            <person name="Hu W."/>
            <person name="Xu A."/>
            <person name="Ren Y."/>
            <person name="Zhang G."/>
            <person name="Bruford M.W."/>
            <person name="Li Q."/>
            <person name="Ma L."/>
            <person name="Guo Y."/>
            <person name="An N."/>
            <person name="Hu Y."/>
            <person name="Zheng Y."/>
            <person name="Shi Y."/>
            <person name="Li Z."/>
            <person name="Liu Q."/>
            <person name="Chen Y."/>
            <person name="Zhao J."/>
            <person name="Qu N."/>
            <person name="Zhao S."/>
            <person name="Tian F."/>
            <person name="Wang X."/>
            <person name="Wang H."/>
            <person name="Xu L."/>
            <person name="Liu X."/>
            <person name="Vinar T."/>
            <person name="Wang Y."/>
            <person name="Lam T.W."/>
            <person name="Yiu S.M."/>
            <person name="Liu S."/>
            <person name="Zhang H."/>
            <person name="Li D."/>
            <person name="Huang Y."/>
            <person name="Wang X."/>
            <person name="Yang G."/>
            <person name="Jiang Z."/>
            <person name="Wang J."/>
            <person name="Qin N."/>
            <person name="Li L."/>
            <person name="Li J."/>
            <person name="Bolund L."/>
            <person name="Kristiansen K."/>
            <person name="Wong G.K."/>
            <person name="Olson M."/>
            <person name="Zhang X."/>
            <person name="Li S."/>
            <person name="Yang H."/>
            <person name="Wang J."/>
            <person name="Wang J."/>
        </authorList>
    </citation>
    <scope>NUCLEOTIDE SEQUENCE [LARGE SCALE GENOMIC DNA]</scope>
</reference>
<dbReference type="SUPFAM" id="SSF50249">
    <property type="entry name" value="Nucleic acid-binding proteins"/>
    <property type="match status" value="1"/>
</dbReference>
<evidence type="ECO:0000256" key="3">
    <source>
        <dbReference type="ARBA" id="ARBA00023125"/>
    </source>
</evidence>
<dbReference type="CDD" id="cd04478">
    <property type="entry name" value="RPA2_DBD_D"/>
    <property type="match status" value="1"/>
</dbReference>
<dbReference type="AlphaFoldDB" id="D2HT85"/>
<keyword evidence="3" id="KW-0238">DNA-binding</keyword>
<dbReference type="GO" id="GO:0005662">
    <property type="term" value="C:DNA replication factor A complex"/>
    <property type="evidence" value="ECO:0007669"/>
    <property type="project" value="TreeGrafter"/>
</dbReference>
<dbReference type="PANTHER" id="PTHR13989:SF53">
    <property type="entry name" value="REPLICATION PROTEIN A 30 KDA SUBUNIT"/>
    <property type="match status" value="1"/>
</dbReference>
<organism evidence="6">
    <name type="scientific">Ailuropoda melanoleuca</name>
    <name type="common">Giant panda</name>
    <dbReference type="NCBI Taxonomy" id="9646"/>
    <lineage>
        <taxon>Eukaryota</taxon>
        <taxon>Metazoa</taxon>
        <taxon>Chordata</taxon>
        <taxon>Craniata</taxon>
        <taxon>Vertebrata</taxon>
        <taxon>Euteleostomi</taxon>
        <taxon>Mammalia</taxon>
        <taxon>Eutheria</taxon>
        <taxon>Laurasiatheria</taxon>
        <taxon>Carnivora</taxon>
        <taxon>Caniformia</taxon>
        <taxon>Ursidae</taxon>
        <taxon>Ailuropoda</taxon>
    </lineage>
</organism>
<dbReference type="SUPFAM" id="SSF46785">
    <property type="entry name" value="Winged helix' DNA-binding domain"/>
    <property type="match status" value="1"/>
</dbReference>
<evidence type="ECO:0000256" key="1">
    <source>
        <dbReference type="ARBA" id="ARBA00004123"/>
    </source>
</evidence>
<dbReference type="InterPro" id="IPR040260">
    <property type="entry name" value="RFA2-like"/>
</dbReference>
<dbReference type="GO" id="GO:0000781">
    <property type="term" value="C:chromosome, telomeric region"/>
    <property type="evidence" value="ECO:0007669"/>
    <property type="project" value="TreeGrafter"/>
</dbReference>
<gene>
    <name evidence="6" type="ORF">PANDA_015347</name>
</gene>
<sequence length="263" mass="29329">MSNNGFVSYGSVSAVGGAIGSNDQPFQGGAAPATKAPRSRVRIQDIIPCCVNQLLTSTLVDNVFKIRGIQVSQASVVGIIRKAERASNYILYRIDDMTTKPFEVRQWLGRNKAKQGMSLLPVGVYVKVIGILKCFKEVKGLKVLNIRVLEDMNEFTTHILETVNAHMMLDKAHQVASGPSAPVVPSKIDEVQKYGEYYHLDFIHKEVLRLIHECPQQEGKSVHELQTQLHSLSERAIKQALEYLTVEGYIYSTVDEEHFKSAD</sequence>
<dbReference type="InterPro" id="IPR014892">
    <property type="entry name" value="RPA_C"/>
</dbReference>
<dbReference type="Pfam" id="PF08784">
    <property type="entry name" value="RPA_C"/>
    <property type="match status" value="1"/>
</dbReference>
<dbReference type="GO" id="GO:0006260">
    <property type="term" value="P:DNA replication"/>
    <property type="evidence" value="ECO:0007669"/>
    <property type="project" value="InterPro"/>
</dbReference>
<evidence type="ECO:0000256" key="4">
    <source>
        <dbReference type="ARBA" id="ARBA00023242"/>
    </source>
</evidence>
<name>D2HT85_AILME</name>
<dbReference type="PANTHER" id="PTHR13989">
    <property type="entry name" value="REPLICATION PROTEIN A-RELATED"/>
    <property type="match status" value="1"/>
</dbReference>
<dbReference type="GO" id="GO:0000724">
    <property type="term" value="P:double-strand break repair via homologous recombination"/>
    <property type="evidence" value="ECO:0007669"/>
    <property type="project" value="TreeGrafter"/>
</dbReference>
<dbReference type="GO" id="GO:0035861">
    <property type="term" value="C:site of double-strand break"/>
    <property type="evidence" value="ECO:0007669"/>
    <property type="project" value="TreeGrafter"/>
</dbReference>
<evidence type="ECO:0000256" key="2">
    <source>
        <dbReference type="ARBA" id="ARBA00007815"/>
    </source>
</evidence>
<dbReference type="InterPro" id="IPR036388">
    <property type="entry name" value="WH-like_DNA-bd_sf"/>
</dbReference>
<dbReference type="InterPro" id="IPR014646">
    <property type="entry name" value="Rfa2/RPA32"/>
</dbReference>
<feature type="domain" description="Replication protein A C-terminal" evidence="5">
    <location>
        <begin position="197"/>
        <end position="257"/>
    </location>
</feature>
<dbReference type="Gene3D" id="2.40.50.140">
    <property type="entry name" value="Nucleic acid-binding proteins"/>
    <property type="match status" value="1"/>
</dbReference>
<dbReference type="OrthoDB" id="25571at2759"/>
<keyword evidence="4" id="KW-0539">Nucleus</keyword>
<dbReference type="FunFam" id="1.10.10.10:FF:000168">
    <property type="entry name" value="Replication protein A 32 kDa subunit"/>
    <property type="match status" value="1"/>
</dbReference>
<dbReference type="PIRSF" id="PIRSF036949">
    <property type="entry name" value="RPA32"/>
    <property type="match status" value="1"/>
</dbReference>
<dbReference type="KEGG" id="aml:100483284"/>
<proteinExistence type="inferred from homology"/>
<dbReference type="GO" id="GO:0003697">
    <property type="term" value="F:single-stranded DNA binding"/>
    <property type="evidence" value="ECO:0007669"/>
    <property type="project" value="TreeGrafter"/>
</dbReference>
<comment type="similarity">
    <text evidence="2">Belongs to the replication factor A protein 2 family.</text>
</comment>
<comment type="subcellular location">
    <subcellularLocation>
        <location evidence="1">Nucleus</location>
    </subcellularLocation>
</comment>
<feature type="non-terminal residue" evidence="6">
    <location>
        <position position="263"/>
    </location>
</feature>
<dbReference type="Gene3D" id="1.10.10.10">
    <property type="entry name" value="Winged helix-like DNA-binding domain superfamily/Winged helix DNA-binding domain"/>
    <property type="match status" value="1"/>
</dbReference>
<dbReference type="InParanoid" id="D2HT85"/>
<dbReference type="EMBL" id="GL193327">
    <property type="protein sequence ID" value="EFB15933.1"/>
    <property type="molecule type" value="Genomic_DNA"/>
</dbReference>
<dbReference type="InterPro" id="IPR036390">
    <property type="entry name" value="WH_DNA-bd_sf"/>
</dbReference>
<dbReference type="GO" id="GO:0006289">
    <property type="term" value="P:nucleotide-excision repair"/>
    <property type="evidence" value="ECO:0007669"/>
    <property type="project" value="TreeGrafter"/>
</dbReference>
<evidence type="ECO:0000259" key="5">
    <source>
        <dbReference type="Pfam" id="PF08784"/>
    </source>
</evidence>
<accession>D2HT85</accession>
<dbReference type="FunFam" id="2.40.50.140:FF:000735">
    <property type="match status" value="1"/>
</dbReference>